<comment type="caution">
    <text evidence="4">The sequence shown here is derived from an EMBL/GenBank/DDBJ whole genome shotgun (WGS) entry which is preliminary data.</text>
</comment>
<proteinExistence type="predicted"/>
<reference evidence="4 5" key="1">
    <citation type="submission" date="2017-03" db="EMBL/GenBank/DDBJ databases">
        <title>Draft Genome sequence of Marispirochaeta sp. strain JC444.</title>
        <authorList>
            <person name="Shivani Y."/>
            <person name="Subhash Y."/>
            <person name="Sasikala C."/>
            <person name="Ramana C."/>
        </authorList>
    </citation>
    <scope>NUCLEOTIDE SEQUENCE [LARGE SCALE GENOMIC DNA]</scope>
    <source>
        <strain evidence="4 5">JC444</strain>
    </source>
</reference>
<organism evidence="4 5">
    <name type="scientific">Marispirochaeta aestuarii</name>
    <dbReference type="NCBI Taxonomy" id="1963862"/>
    <lineage>
        <taxon>Bacteria</taxon>
        <taxon>Pseudomonadati</taxon>
        <taxon>Spirochaetota</taxon>
        <taxon>Spirochaetia</taxon>
        <taxon>Spirochaetales</taxon>
        <taxon>Spirochaetaceae</taxon>
        <taxon>Marispirochaeta</taxon>
    </lineage>
</organism>
<feature type="domain" description="PpiC" evidence="3">
    <location>
        <begin position="191"/>
        <end position="298"/>
    </location>
</feature>
<evidence type="ECO:0000259" key="3">
    <source>
        <dbReference type="PROSITE" id="PS50198"/>
    </source>
</evidence>
<feature type="signal peptide" evidence="2">
    <location>
        <begin position="1"/>
        <end position="22"/>
    </location>
</feature>
<dbReference type="STRING" id="1963862.B4O97_03835"/>
<gene>
    <name evidence="4" type="ORF">B4O97_03835</name>
</gene>
<sequence>MKKVGCLFIIVLIFFCSLQITAAPLDGPAAMINLIRTEVITKGQLQQRVEETEEVRVQARLGIPPQTEKQVLDAMIAEILIEQAAERDGINVSESEISAALNNQRKGVELQLQQRGQMGASEQLSENRFRELMEQQTRMSWVEIRESIRKQLLQQKYVMQTQSDVIDTISPPAEKDIQERYNRIATRLVNPEIIRFSQIFISTMNKNEAAVDGLREKAEDIHKKIRQGADFSSLVSEYTDDAGSRYSGGDFGYLARDDARAEAYFGKDFFARLFSLETNQVSGVLRSNIGFHIVKITEHRDAKILSLNDPLSPTNPMTVREYISRLIINEKQQQALHDAYSRVVSTLRSEADIQVFE</sequence>
<dbReference type="EMBL" id="MWQY01000003">
    <property type="protein sequence ID" value="ORC37333.1"/>
    <property type="molecule type" value="Genomic_DNA"/>
</dbReference>
<dbReference type="PANTHER" id="PTHR47245:SF2">
    <property type="entry name" value="PEPTIDYL-PROLYL CIS-TRANS ISOMERASE HP_0175-RELATED"/>
    <property type="match status" value="1"/>
</dbReference>
<dbReference type="PROSITE" id="PS50198">
    <property type="entry name" value="PPIC_PPIASE_2"/>
    <property type="match status" value="1"/>
</dbReference>
<dbReference type="Gene3D" id="3.10.50.40">
    <property type="match status" value="1"/>
</dbReference>
<dbReference type="PANTHER" id="PTHR47245">
    <property type="entry name" value="PEPTIDYLPROLYL ISOMERASE"/>
    <property type="match status" value="1"/>
</dbReference>
<accession>A0A1Y1S1M6</accession>
<dbReference type="InterPro" id="IPR000297">
    <property type="entry name" value="PPIase_PpiC"/>
</dbReference>
<dbReference type="RefSeq" id="WP_083048504.1">
    <property type="nucleotide sequence ID" value="NZ_MWQY01000003.1"/>
</dbReference>
<dbReference type="GO" id="GO:0003755">
    <property type="term" value="F:peptidyl-prolyl cis-trans isomerase activity"/>
    <property type="evidence" value="ECO:0007669"/>
    <property type="project" value="UniProtKB-KW"/>
</dbReference>
<evidence type="ECO:0000256" key="2">
    <source>
        <dbReference type="SAM" id="SignalP"/>
    </source>
</evidence>
<name>A0A1Y1S1M6_9SPIO</name>
<dbReference type="InterPro" id="IPR027304">
    <property type="entry name" value="Trigger_fact/SurA_dom_sf"/>
</dbReference>
<feature type="chain" id="PRO_5012801827" description="PpiC domain-containing protein" evidence="2">
    <location>
        <begin position="23"/>
        <end position="357"/>
    </location>
</feature>
<dbReference type="InterPro" id="IPR050245">
    <property type="entry name" value="PrsA_foldase"/>
</dbReference>
<dbReference type="AlphaFoldDB" id="A0A1Y1S1M6"/>
<evidence type="ECO:0000313" key="5">
    <source>
        <dbReference type="Proteomes" id="UP000192343"/>
    </source>
</evidence>
<dbReference type="InterPro" id="IPR046357">
    <property type="entry name" value="PPIase_dom_sf"/>
</dbReference>
<dbReference type="Pfam" id="PF13616">
    <property type="entry name" value="Rotamase_3"/>
    <property type="match status" value="1"/>
</dbReference>
<dbReference type="SUPFAM" id="SSF54534">
    <property type="entry name" value="FKBP-like"/>
    <property type="match status" value="1"/>
</dbReference>
<keyword evidence="5" id="KW-1185">Reference proteome</keyword>
<dbReference type="SUPFAM" id="SSF109998">
    <property type="entry name" value="Triger factor/SurA peptide-binding domain-like"/>
    <property type="match status" value="1"/>
</dbReference>
<keyword evidence="1" id="KW-0697">Rotamase</keyword>
<keyword evidence="2" id="KW-0732">Signal</keyword>
<dbReference type="Pfam" id="PF13624">
    <property type="entry name" value="SurA_N_3"/>
    <property type="match status" value="1"/>
</dbReference>
<evidence type="ECO:0000256" key="1">
    <source>
        <dbReference type="PROSITE-ProRule" id="PRU00278"/>
    </source>
</evidence>
<keyword evidence="1" id="KW-0413">Isomerase</keyword>
<evidence type="ECO:0000313" key="4">
    <source>
        <dbReference type="EMBL" id="ORC37333.1"/>
    </source>
</evidence>
<dbReference type="OrthoDB" id="370337at2"/>
<dbReference type="Proteomes" id="UP000192343">
    <property type="component" value="Unassembled WGS sequence"/>
</dbReference>
<protein>
    <recommendedName>
        <fullName evidence="3">PpiC domain-containing protein</fullName>
    </recommendedName>
</protein>
<dbReference type="Gene3D" id="1.10.4030.10">
    <property type="entry name" value="Porin chaperone SurA, peptide-binding domain"/>
    <property type="match status" value="1"/>
</dbReference>